<dbReference type="RefSeq" id="WP_163676819.1">
    <property type="nucleotide sequence ID" value="NZ_JAAIYP010000034.1"/>
</dbReference>
<dbReference type="Pfam" id="PF00227">
    <property type="entry name" value="Proteasome"/>
    <property type="match status" value="1"/>
</dbReference>
<evidence type="ECO:0000313" key="1">
    <source>
        <dbReference type="EMBL" id="NFV79779.1"/>
    </source>
</evidence>
<dbReference type="EMBL" id="JAAIYP010000034">
    <property type="protein sequence ID" value="NFV79779.1"/>
    <property type="molecule type" value="Genomic_DNA"/>
</dbReference>
<dbReference type="InterPro" id="IPR016545">
    <property type="entry name" value="UCP009120_prtse"/>
</dbReference>
<dbReference type="PIRSF" id="PIRSF009120">
    <property type="entry name" value="UCP009120_prtse"/>
    <property type="match status" value="1"/>
</dbReference>
<gene>
    <name evidence="1" type="ORF">G4223_06610</name>
</gene>
<accession>A0A7C9QTK7</accession>
<dbReference type="GO" id="GO:0051603">
    <property type="term" value="P:proteolysis involved in protein catabolic process"/>
    <property type="evidence" value="ECO:0007669"/>
    <property type="project" value="InterPro"/>
</dbReference>
<name>A0A7C9QTK7_9PROT</name>
<dbReference type="Gene3D" id="3.60.20.10">
    <property type="entry name" value="Glutamine Phosphoribosylpyrophosphate, subunit 1, domain 1"/>
    <property type="match status" value="1"/>
</dbReference>
<dbReference type="GO" id="GO:0005839">
    <property type="term" value="C:proteasome core complex"/>
    <property type="evidence" value="ECO:0007669"/>
    <property type="project" value="InterPro"/>
</dbReference>
<keyword evidence="1" id="KW-0645">Protease</keyword>
<dbReference type="InterPro" id="IPR029055">
    <property type="entry name" value="Ntn_hydrolases_N"/>
</dbReference>
<evidence type="ECO:0000313" key="2">
    <source>
        <dbReference type="Proteomes" id="UP000480684"/>
    </source>
</evidence>
<dbReference type="Proteomes" id="UP000480684">
    <property type="component" value="Unassembled WGS sequence"/>
</dbReference>
<organism evidence="1 2">
    <name type="scientific">Magnetospirillum aberrantis SpK</name>
    <dbReference type="NCBI Taxonomy" id="908842"/>
    <lineage>
        <taxon>Bacteria</taxon>
        <taxon>Pseudomonadati</taxon>
        <taxon>Pseudomonadota</taxon>
        <taxon>Alphaproteobacteria</taxon>
        <taxon>Rhodospirillales</taxon>
        <taxon>Rhodospirillaceae</taxon>
        <taxon>Magnetospirillum</taxon>
    </lineage>
</organism>
<keyword evidence="1" id="KW-0647">Proteasome</keyword>
<dbReference type="GO" id="GO:0008233">
    <property type="term" value="F:peptidase activity"/>
    <property type="evidence" value="ECO:0007669"/>
    <property type="project" value="UniProtKB-KW"/>
</dbReference>
<keyword evidence="2" id="KW-1185">Reference proteome</keyword>
<dbReference type="AlphaFoldDB" id="A0A7C9QTK7"/>
<reference evidence="1 2" key="1">
    <citation type="submission" date="2020-02" db="EMBL/GenBank/DDBJ databases">
        <authorList>
            <person name="Dziuba M."/>
            <person name="Kuznetsov B."/>
            <person name="Mardanov A."/>
            <person name="Ravin N."/>
            <person name="Grouzdev D."/>
        </authorList>
    </citation>
    <scope>NUCLEOTIDE SEQUENCE [LARGE SCALE GENOMIC DNA]</scope>
    <source>
        <strain evidence="1 2">SpK</strain>
    </source>
</reference>
<sequence>MTYCVAMALDQGLVLASDSRTNAGVDHISTYRKMRIWHRDDERVLVLMSAGNLAITQAVVAVLEQNVKAESEGHSLMMAPSLYDCAVLVGQAVRQVHARDAKALKENGVDFNVSLILGGQIKGEAPRLFLVYAAGNFIEATPETPYFQIGESKYGKPVIDRVIKPGTDLTQAAKCALLSLDSTIRSNVTVGLPIDLLLYRRDSFSIDNHQLIQEHDPYFEDIRARWGQGLNSLFQVIPDPPWAIK</sequence>
<comment type="caution">
    <text evidence="1">The sequence shown here is derived from an EMBL/GenBank/DDBJ whole genome shotgun (WGS) entry which is preliminary data.</text>
</comment>
<proteinExistence type="predicted"/>
<keyword evidence="1" id="KW-0378">Hydrolase</keyword>
<dbReference type="CDD" id="cd03765">
    <property type="entry name" value="proteasome_beta_bacterial"/>
    <property type="match status" value="1"/>
</dbReference>
<protein>
    <submittedName>
        <fullName evidence="1">Proteasome-type protease</fullName>
    </submittedName>
</protein>
<dbReference type="InterPro" id="IPR001353">
    <property type="entry name" value="Proteasome_sua/b"/>
</dbReference>
<dbReference type="SUPFAM" id="SSF56235">
    <property type="entry name" value="N-terminal nucleophile aminohydrolases (Ntn hydrolases)"/>
    <property type="match status" value="1"/>
</dbReference>